<proteinExistence type="predicted"/>
<evidence type="ECO:0000313" key="3">
    <source>
        <dbReference type="EMBL" id="MFC5464329.1"/>
    </source>
</evidence>
<dbReference type="PANTHER" id="PTHR39160">
    <property type="entry name" value="CELL WALL-BINDING PROTEIN YOCH"/>
    <property type="match status" value="1"/>
</dbReference>
<reference evidence="4" key="1">
    <citation type="journal article" date="2019" name="Int. J. Syst. Evol. Microbiol.">
        <title>The Global Catalogue of Microorganisms (GCM) 10K type strain sequencing project: providing services to taxonomists for standard genome sequencing and annotation.</title>
        <authorList>
            <consortium name="The Broad Institute Genomics Platform"/>
            <consortium name="The Broad Institute Genome Sequencing Center for Infectious Disease"/>
            <person name="Wu L."/>
            <person name="Ma J."/>
        </authorList>
    </citation>
    <scope>NUCLEOTIDE SEQUENCE [LARGE SCALE GENOMIC DNA]</scope>
    <source>
        <strain evidence="4">CGMCC 1.12237</strain>
    </source>
</reference>
<evidence type="ECO:0000313" key="4">
    <source>
        <dbReference type="Proteomes" id="UP001596147"/>
    </source>
</evidence>
<keyword evidence="1" id="KW-0732">Signal</keyword>
<dbReference type="InterPro" id="IPR051933">
    <property type="entry name" value="Resuscitation_pf_RpfB"/>
</dbReference>
<accession>A0ABW0LEM3</accession>
<gene>
    <name evidence="3" type="ORF">ACFPM4_06095</name>
</gene>
<dbReference type="InterPro" id="IPR010611">
    <property type="entry name" value="3D_dom"/>
</dbReference>
<dbReference type="EMBL" id="JBHSMC010000004">
    <property type="protein sequence ID" value="MFC5464329.1"/>
    <property type="molecule type" value="Genomic_DNA"/>
</dbReference>
<organism evidence="3 4">
    <name type="scientific">Lederbergia graminis</name>
    <dbReference type="NCBI Taxonomy" id="735518"/>
    <lineage>
        <taxon>Bacteria</taxon>
        <taxon>Bacillati</taxon>
        <taxon>Bacillota</taxon>
        <taxon>Bacilli</taxon>
        <taxon>Bacillales</taxon>
        <taxon>Bacillaceae</taxon>
        <taxon>Lederbergia</taxon>
    </lineage>
</organism>
<evidence type="ECO:0000256" key="1">
    <source>
        <dbReference type="ARBA" id="ARBA00022729"/>
    </source>
</evidence>
<dbReference type="CDD" id="cd22786">
    <property type="entry name" value="DPBB_YuiC-like"/>
    <property type="match status" value="1"/>
</dbReference>
<evidence type="ECO:0000259" key="2">
    <source>
        <dbReference type="Pfam" id="PF06725"/>
    </source>
</evidence>
<keyword evidence="4" id="KW-1185">Reference proteome</keyword>
<comment type="caution">
    <text evidence="3">The sequence shown here is derived from an EMBL/GenBank/DDBJ whole genome shotgun (WGS) entry which is preliminary data.</text>
</comment>
<protein>
    <submittedName>
        <fullName evidence="3">3D domain-containing protein</fullName>
    </submittedName>
</protein>
<dbReference type="PANTHER" id="PTHR39160:SF4">
    <property type="entry name" value="RESUSCITATION-PROMOTING FACTOR RPFB"/>
    <property type="match status" value="1"/>
</dbReference>
<dbReference type="SUPFAM" id="SSF50685">
    <property type="entry name" value="Barwin-like endoglucanases"/>
    <property type="match status" value="1"/>
</dbReference>
<dbReference type="Gene3D" id="2.40.40.10">
    <property type="entry name" value="RlpA-like domain"/>
    <property type="match status" value="1"/>
</dbReference>
<dbReference type="InterPro" id="IPR036908">
    <property type="entry name" value="RlpA-like_sf"/>
</dbReference>
<feature type="domain" description="3D" evidence="2">
    <location>
        <begin position="135"/>
        <end position="197"/>
    </location>
</feature>
<dbReference type="Pfam" id="PF06725">
    <property type="entry name" value="3D"/>
    <property type="match status" value="1"/>
</dbReference>
<name>A0ABW0LEM3_9BACI</name>
<dbReference type="RefSeq" id="WP_144927115.1">
    <property type="nucleotide sequence ID" value="NZ_JBHSMC010000004.1"/>
</dbReference>
<dbReference type="Proteomes" id="UP001596147">
    <property type="component" value="Unassembled WGS sequence"/>
</dbReference>
<sequence>MVFLQKWSKRLLMISLFIFALSVTVESITGLNTKTFAAWSISKVNIQDENNNGFFKPIKSFYTALGNYTYQLASSSKIAQSSVTLEDSDDWTKYPSKQVVATGYTAGVESTGKNPNHPAYGITFSGVKVKRDLFSTIAADPDVFPLGTVLYIPDYGFGVVADTGSAIKGHTIDLYYETVEDVYNEWGKRTVDVYIIKEGNGTLTEEELTALNENKSMQVFRQQFIKKNKE</sequence>